<dbReference type="InterPro" id="IPR020846">
    <property type="entry name" value="MFS_dom"/>
</dbReference>
<keyword evidence="5 8" id="KW-0812">Transmembrane</keyword>
<dbReference type="InterPro" id="IPR004812">
    <property type="entry name" value="Efflux_drug-R_Bcr/CmlA"/>
</dbReference>
<evidence type="ECO:0000256" key="6">
    <source>
        <dbReference type="ARBA" id="ARBA00022989"/>
    </source>
</evidence>
<reference evidence="10 11" key="1">
    <citation type="submission" date="2018-03" db="EMBL/GenBank/DDBJ databases">
        <title>Genomic Encyclopedia of Archaeal and Bacterial Type Strains, Phase II (KMG-II): from individual species to whole genera.</title>
        <authorList>
            <person name="Goeker M."/>
        </authorList>
    </citation>
    <scope>NUCLEOTIDE SEQUENCE [LARGE SCALE GENOMIC DNA]</scope>
    <source>
        <strain evidence="10 11">DSM 100212</strain>
    </source>
</reference>
<comment type="caution">
    <text evidence="10">The sequence shown here is derived from an EMBL/GenBank/DDBJ whole genome shotgun (WGS) entry which is preliminary data.</text>
</comment>
<evidence type="ECO:0000313" key="10">
    <source>
        <dbReference type="EMBL" id="PRY85192.1"/>
    </source>
</evidence>
<feature type="transmembrane region" description="Helical" evidence="8">
    <location>
        <begin position="257"/>
        <end position="277"/>
    </location>
</feature>
<dbReference type="PANTHER" id="PTHR23502">
    <property type="entry name" value="MAJOR FACILITATOR SUPERFAMILY"/>
    <property type="match status" value="1"/>
</dbReference>
<gene>
    <name evidence="10" type="ORF">CLV74_11717</name>
</gene>
<keyword evidence="11" id="KW-1185">Reference proteome</keyword>
<feature type="transmembrane region" description="Helical" evidence="8">
    <location>
        <begin position="14"/>
        <end position="36"/>
    </location>
</feature>
<comment type="similarity">
    <text evidence="2 8">Belongs to the major facilitator superfamily. Bcr/CmlA family.</text>
</comment>
<dbReference type="Proteomes" id="UP000238392">
    <property type="component" value="Unassembled WGS sequence"/>
</dbReference>
<dbReference type="Pfam" id="PF07690">
    <property type="entry name" value="MFS_1"/>
    <property type="match status" value="1"/>
</dbReference>
<evidence type="ECO:0000256" key="8">
    <source>
        <dbReference type="RuleBase" id="RU365088"/>
    </source>
</evidence>
<dbReference type="GO" id="GO:0005886">
    <property type="term" value="C:plasma membrane"/>
    <property type="evidence" value="ECO:0007669"/>
    <property type="project" value="UniProtKB-SubCell"/>
</dbReference>
<dbReference type="CDD" id="cd17320">
    <property type="entry name" value="MFS_MdfA_MDR_like"/>
    <property type="match status" value="1"/>
</dbReference>
<protein>
    <recommendedName>
        <fullName evidence="8">Bcr/CflA family efflux transporter</fullName>
    </recommendedName>
</protein>
<evidence type="ECO:0000259" key="9">
    <source>
        <dbReference type="PROSITE" id="PS50850"/>
    </source>
</evidence>
<evidence type="ECO:0000313" key="11">
    <source>
        <dbReference type="Proteomes" id="UP000238392"/>
    </source>
</evidence>
<dbReference type="InterPro" id="IPR011701">
    <property type="entry name" value="MFS"/>
</dbReference>
<proteinExistence type="inferred from homology"/>
<evidence type="ECO:0000256" key="7">
    <source>
        <dbReference type="ARBA" id="ARBA00023136"/>
    </source>
</evidence>
<feature type="transmembrane region" description="Helical" evidence="8">
    <location>
        <begin position="289"/>
        <end position="308"/>
    </location>
</feature>
<keyword evidence="7 8" id="KW-0472">Membrane</keyword>
<dbReference type="AlphaFoldDB" id="A0A2T0WET6"/>
<feature type="transmembrane region" description="Helical" evidence="8">
    <location>
        <begin position="218"/>
        <end position="237"/>
    </location>
</feature>
<dbReference type="GO" id="GO:0042910">
    <property type="term" value="F:xenobiotic transmembrane transporter activity"/>
    <property type="evidence" value="ECO:0007669"/>
    <property type="project" value="InterPro"/>
</dbReference>
<evidence type="ECO:0000256" key="5">
    <source>
        <dbReference type="ARBA" id="ARBA00022692"/>
    </source>
</evidence>
<dbReference type="PANTHER" id="PTHR23502:SF132">
    <property type="entry name" value="POLYAMINE TRANSPORTER 2-RELATED"/>
    <property type="match status" value="1"/>
</dbReference>
<dbReference type="EMBL" id="PVTQ01000017">
    <property type="protein sequence ID" value="PRY85192.1"/>
    <property type="molecule type" value="Genomic_DNA"/>
</dbReference>
<keyword evidence="4" id="KW-1003">Cell membrane</keyword>
<evidence type="ECO:0000256" key="3">
    <source>
        <dbReference type="ARBA" id="ARBA00022448"/>
    </source>
</evidence>
<dbReference type="InterPro" id="IPR005829">
    <property type="entry name" value="Sugar_transporter_CS"/>
</dbReference>
<dbReference type="NCBIfam" id="TIGR00710">
    <property type="entry name" value="efflux_Bcr_CflA"/>
    <property type="match status" value="1"/>
</dbReference>
<name>A0A2T0WET6_9RHOB</name>
<evidence type="ECO:0000256" key="2">
    <source>
        <dbReference type="ARBA" id="ARBA00006236"/>
    </source>
</evidence>
<keyword evidence="6 8" id="KW-1133">Transmembrane helix</keyword>
<dbReference type="PROSITE" id="PS00216">
    <property type="entry name" value="SUGAR_TRANSPORT_1"/>
    <property type="match status" value="1"/>
</dbReference>
<feature type="transmembrane region" description="Helical" evidence="8">
    <location>
        <begin position="377"/>
        <end position="397"/>
    </location>
</feature>
<dbReference type="Gene3D" id="1.20.1720.10">
    <property type="entry name" value="Multidrug resistance protein D"/>
    <property type="match status" value="1"/>
</dbReference>
<feature type="transmembrane region" description="Helical" evidence="8">
    <location>
        <begin position="81"/>
        <end position="98"/>
    </location>
</feature>
<organism evidence="10 11">
    <name type="scientific">Donghicola tyrosinivorans</name>
    <dbReference type="NCBI Taxonomy" id="1652492"/>
    <lineage>
        <taxon>Bacteria</taxon>
        <taxon>Pseudomonadati</taxon>
        <taxon>Pseudomonadota</taxon>
        <taxon>Alphaproteobacteria</taxon>
        <taxon>Rhodobacterales</taxon>
        <taxon>Roseobacteraceae</taxon>
        <taxon>Donghicola</taxon>
    </lineage>
</organism>
<dbReference type="RefSeq" id="WP_106267708.1">
    <property type="nucleotide sequence ID" value="NZ_PVTQ01000017.1"/>
</dbReference>
<accession>A0A2T0WET6</accession>
<feature type="transmembrane region" description="Helical" evidence="8">
    <location>
        <begin position="314"/>
        <end position="335"/>
    </location>
</feature>
<feature type="transmembrane region" description="Helical" evidence="8">
    <location>
        <begin position="51"/>
        <end position="69"/>
    </location>
</feature>
<feature type="domain" description="Major facilitator superfamily (MFS) profile" evidence="9">
    <location>
        <begin position="14"/>
        <end position="402"/>
    </location>
</feature>
<comment type="subcellular location">
    <subcellularLocation>
        <location evidence="8">Cell inner membrane</location>
        <topology evidence="8">Multi-pass membrane protein</topology>
    </subcellularLocation>
    <subcellularLocation>
        <location evidence="1">Cell membrane</location>
        <topology evidence="1">Multi-pass membrane protein</topology>
    </subcellularLocation>
</comment>
<evidence type="ECO:0000256" key="4">
    <source>
        <dbReference type="ARBA" id="ARBA00022475"/>
    </source>
</evidence>
<dbReference type="InterPro" id="IPR036259">
    <property type="entry name" value="MFS_trans_sf"/>
</dbReference>
<feature type="transmembrane region" description="Helical" evidence="8">
    <location>
        <begin position="347"/>
        <end position="371"/>
    </location>
</feature>
<dbReference type="SUPFAM" id="SSF103473">
    <property type="entry name" value="MFS general substrate transporter"/>
    <property type="match status" value="1"/>
</dbReference>
<dbReference type="OrthoDB" id="9800416at2"/>
<sequence>MFASPTKPLKLPEFVGLLAMLFATIAFSIDAMLPAIPKIAQELTPDDVNKAQLIITSFMMGMGIGTFFAGPLSDMFGRKNLMLLGIVIYVISALYATVTTDIEHLLFSRFLMGIGAAGPRVVSLAMVRDLYRGREMARIMSFVMTVFILVPAMAPSLGAVIIAFSSWRGVFIAFVVFAVASAAWMMLRQPETLPKENRRPLTFATIRYATGEVLGNRLVVLYIAALSFGFGQMFAFLSTAPQLFTETYDRGATFTLWFALVAGFAALASFTNSRLVMTLGMRKLSTSGLAAQCIASLVALAILGSGVIRPEFEFYIFIAYMAVSFFMIGLVFGNINTLAMEPLGHVAGFAAAIIGAISTILAVSIAVPVGYAYDGTPFPLIIGVAVCSGSAFLIMLFSRRYEEGVQV</sequence>
<feature type="transmembrane region" description="Helical" evidence="8">
    <location>
        <begin position="139"/>
        <end position="164"/>
    </location>
</feature>
<feature type="transmembrane region" description="Helical" evidence="8">
    <location>
        <begin position="170"/>
        <end position="187"/>
    </location>
</feature>
<evidence type="ECO:0000256" key="1">
    <source>
        <dbReference type="ARBA" id="ARBA00004651"/>
    </source>
</evidence>
<dbReference type="GO" id="GO:1990961">
    <property type="term" value="P:xenobiotic detoxification by transmembrane export across the plasma membrane"/>
    <property type="evidence" value="ECO:0007669"/>
    <property type="project" value="InterPro"/>
</dbReference>
<keyword evidence="3 8" id="KW-0813">Transport</keyword>
<feature type="transmembrane region" description="Helical" evidence="8">
    <location>
        <begin position="110"/>
        <end position="127"/>
    </location>
</feature>
<keyword evidence="8" id="KW-0997">Cell inner membrane</keyword>
<dbReference type="PROSITE" id="PS50850">
    <property type="entry name" value="MFS"/>
    <property type="match status" value="1"/>
</dbReference>